<comment type="caution">
    <text evidence="1">The sequence shown here is derived from an EMBL/GenBank/DDBJ whole genome shotgun (WGS) entry which is preliminary data.</text>
</comment>
<keyword evidence="2" id="KW-1185">Reference proteome</keyword>
<evidence type="ECO:0000313" key="2">
    <source>
        <dbReference type="Proteomes" id="UP001472677"/>
    </source>
</evidence>
<gene>
    <name evidence="1" type="ORF">V6N12_031552</name>
</gene>
<dbReference type="EMBL" id="JBBPBM010000047">
    <property type="protein sequence ID" value="KAK8521661.1"/>
    <property type="molecule type" value="Genomic_DNA"/>
</dbReference>
<evidence type="ECO:0000313" key="1">
    <source>
        <dbReference type="EMBL" id="KAK8521661.1"/>
    </source>
</evidence>
<proteinExistence type="predicted"/>
<dbReference type="Proteomes" id="UP001472677">
    <property type="component" value="Unassembled WGS sequence"/>
</dbReference>
<reference evidence="1 2" key="1">
    <citation type="journal article" date="2024" name="G3 (Bethesda)">
        <title>Genome assembly of Hibiscus sabdariffa L. provides insights into metabolisms of medicinal natural products.</title>
        <authorList>
            <person name="Kim T."/>
        </authorList>
    </citation>
    <scope>NUCLEOTIDE SEQUENCE [LARGE SCALE GENOMIC DNA]</scope>
    <source>
        <strain evidence="1">TK-2024</strain>
        <tissue evidence="1">Old leaves</tissue>
    </source>
</reference>
<sequence>MWSFRDIVRNASFFNTSFSPCCPGRRRQSLVLQNRDDIGFALRPILLPQVRFRLYPLGAWKICSSIHLLLTGSSGVYKSPSEDTSVDHLTTIGLRNQVE</sequence>
<accession>A0ABR2CRB9</accession>
<name>A0ABR2CRB9_9ROSI</name>
<protein>
    <submittedName>
        <fullName evidence="1">Uncharacterized protein</fullName>
    </submittedName>
</protein>
<organism evidence="1 2">
    <name type="scientific">Hibiscus sabdariffa</name>
    <name type="common">roselle</name>
    <dbReference type="NCBI Taxonomy" id="183260"/>
    <lineage>
        <taxon>Eukaryota</taxon>
        <taxon>Viridiplantae</taxon>
        <taxon>Streptophyta</taxon>
        <taxon>Embryophyta</taxon>
        <taxon>Tracheophyta</taxon>
        <taxon>Spermatophyta</taxon>
        <taxon>Magnoliopsida</taxon>
        <taxon>eudicotyledons</taxon>
        <taxon>Gunneridae</taxon>
        <taxon>Pentapetalae</taxon>
        <taxon>rosids</taxon>
        <taxon>malvids</taxon>
        <taxon>Malvales</taxon>
        <taxon>Malvaceae</taxon>
        <taxon>Malvoideae</taxon>
        <taxon>Hibiscus</taxon>
    </lineage>
</organism>